<keyword evidence="5" id="KW-1185">Reference proteome</keyword>
<dbReference type="AlphaFoldDB" id="A0A8D4VRX6"/>
<dbReference type="EMBL" id="AP019782">
    <property type="protein sequence ID" value="BBL71434.1"/>
    <property type="molecule type" value="Genomic_DNA"/>
</dbReference>
<dbReference type="KEGG" id="moz:MoryE10_20400"/>
<dbReference type="GO" id="GO:0046872">
    <property type="term" value="F:metal ion binding"/>
    <property type="evidence" value="ECO:0007669"/>
    <property type="project" value="UniProtKB-KW"/>
</dbReference>
<evidence type="ECO:0000313" key="5">
    <source>
        <dbReference type="Proteomes" id="UP000824988"/>
    </source>
</evidence>
<dbReference type="CDD" id="cd02612">
    <property type="entry name" value="HAD_PGPPase"/>
    <property type="match status" value="1"/>
</dbReference>
<dbReference type="PANTHER" id="PTHR43344:SF13">
    <property type="entry name" value="PHOSPHATASE RV3661-RELATED"/>
    <property type="match status" value="1"/>
</dbReference>
<accession>A0A8D4VRX6</accession>
<evidence type="ECO:0000256" key="1">
    <source>
        <dbReference type="ARBA" id="ARBA00022723"/>
    </source>
</evidence>
<keyword evidence="2" id="KW-0378">Hydrolase</keyword>
<keyword evidence="1" id="KW-0479">Metal-binding</keyword>
<gene>
    <name evidence="4" type="ORF">MoryE10_20400</name>
</gene>
<evidence type="ECO:0000313" key="4">
    <source>
        <dbReference type="EMBL" id="BBL71434.1"/>
    </source>
</evidence>
<sequence>MTLAIFDLDNTLLADDSDYLWGQFLVERGIVDRDVYETANARFYEQYKHGTLDIVEFLTFALKPLADNEPEQLYRWREQFLQEKIRPILLPAAQQLIDKHKLLGHTPLVITATNRFVTEPIVALYGIEHLIATAPTMENGRYTGGFDGIPCFQDGKVKRLDAWLKDQDATLQGSWFYSDSHNDLPLLSQVEFPVAVDPDESLYNIALERGWPVITLRDGRCPDHHFAK</sequence>
<dbReference type="InterPro" id="IPR006385">
    <property type="entry name" value="HAD_hydro_SerB1"/>
</dbReference>
<keyword evidence="3" id="KW-0460">Magnesium</keyword>
<dbReference type="GO" id="GO:0016787">
    <property type="term" value="F:hydrolase activity"/>
    <property type="evidence" value="ECO:0007669"/>
    <property type="project" value="UniProtKB-KW"/>
</dbReference>
<dbReference type="NCBIfam" id="TIGR01488">
    <property type="entry name" value="HAD-SF-IB"/>
    <property type="match status" value="1"/>
</dbReference>
<dbReference type="Pfam" id="PF12710">
    <property type="entry name" value="HAD"/>
    <property type="match status" value="1"/>
</dbReference>
<dbReference type="RefSeq" id="WP_221046983.1">
    <property type="nucleotide sequence ID" value="NZ_AP019782.1"/>
</dbReference>
<dbReference type="NCBIfam" id="TIGR01490">
    <property type="entry name" value="HAD-SF-IB-hyp1"/>
    <property type="match status" value="1"/>
</dbReference>
<evidence type="ECO:0000256" key="2">
    <source>
        <dbReference type="ARBA" id="ARBA00022801"/>
    </source>
</evidence>
<dbReference type="PANTHER" id="PTHR43344">
    <property type="entry name" value="PHOSPHOSERINE PHOSPHATASE"/>
    <property type="match status" value="1"/>
</dbReference>
<evidence type="ECO:0000256" key="3">
    <source>
        <dbReference type="ARBA" id="ARBA00022842"/>
    </source>
</evidence>
<proteinExistence type="predicted"/>
<reference evidence="4" key="1">
    <citation type="submission" date="2019-06" db="EMBL/GenBank/DDBJ databases">
        <title>Complete genome sequence of Methylogaea oryzae strain JCM16910.</title>
        <authorList>
            <person name="Asakawa S."/>
        </authorList>
    </citation>
    <scope>NUCLEOTIDE SEQUENCE</scope>
    <source>
        <strain evidence="4">E10</strain>
    </source>
</reference>
<organism evidence="4 5">
    <name type="scientific">Methylogaea oryzae</name>
    <dbReference type="NCBI Taxonomy" id="1295382"/>
    <lineage>
        <taxon>Bacteria</taxon>
        <taxon>Pseudomonadati</taxon>
        <taxon>Pseudomonadota</taxon>
        <taxon>Gammaproteobacteria</taxon>
        <taxon>Methylococcales</taxon>
        <taxon>Methylococcaceae</taxon>
        <taxon>Methylogaea</taxon>
    </lineage>
</organism>
<dbReference type="Proteomes" id="UP000824988">
    <property type="component" value="Chromosome"/>
</dbReference>
<protein>
    <submittedName>
        <fullName evidence="4">Phosphoserine phosphatase</fullName>
    </submittedName>
</protein>
<name>A0A8D4VRX6_9GAMM</name>
<dbReference type="InterPro" id="IPR050582">
    <property type="entry name" value="HAD-like_SerB"/>
</dbReference>